<sequence>MVTADRKELVKRSIECYRKQTYPNRELIIVDDGEEDLHDVLQVLPSSQLNYVKLPSKPDNTLGKLRNLSLKEATGQFIAQWDDDDWYHPERIEKQVNTLLKGYDACCLSGTLMHLNVEPYKNQPYIGHLPNGVPGSIMHRTNFDIKYPHTKRAEDTVYLEKWMEKRYLQLPDKYSYLCIRCYHGSNTWGKNHFLRRIRNNPKDAILYLWYKKIKGDLFSHPKFSLPPQAEKAFQHYINDSRQLELL</sequence>
<dbReference type="Pfam" id="PF00535">
    <property type="entry name" value="Glycos_transf_2"/>
    <property type="match status" value="1"/>
</dbReference>
<name>A0ABT3PUW3_9BACT</name>
<dbReference type="CDD" id="cd00761">
    <property type="entry name" value="Glyco_tranf_GTA_type"/>
    <property type="match status" value="1"/>
</dbReference>
<dbReference type="InterPro" id="IPR050834">
    <property type="entry name" value="Glycosyltransf_2"/>
</dbReference>
<keyword evidence="3" id="KW-0808">Transferase</keyword>
<dbReference type="PANTHER" id="PTHR43685:SF5">
    <property type="entry name" value="GLYCOSYLTRANSFERASE EPSE-RELATED"/>
    <property type="match status" value="1"/>
</dbReference>
<dbReference type="InterPro" id="IPR001173">
    <property type="entry name" value="Glyco_trans_2-like"/>
</dbReference>
<evidence type="ECO:0000313" key="6">
    <source>
        <dbReference type="Proteomes" id="UP001207337"/>
    </source>
</evidence>
<keyword evidence="6" id="KW-1185">Reference proteome</keyword>
<dbReference type="Gene3D" id="3.90.550.10">
    <property type="entry name" value="Spore Coat Polysaccharide Biosynthesis Protein SpsA, Chain A"/>
    <property type="match status" value="1"/>
</dbReference>
<evidence type="ECO:0000256" key="3">
    <source>
        <dbReference type="ARBA" id="ARBA00022679"/>
    </source>
</evidence>
<accession>A0ABT3PUW3</accession>
<protein>
    <submittedName>
        <fullName evidence="5">Glycosyltransferase family 2 protein</fullName>
    </submittedName>
</protein>
<dbReference type="Proteomes" id="UP001207337">
    <property type="component" value="Unassembled WGS sequence"/>
</dbReference>
<evidence type="ECO:0000259" key="4">
    <source>
        <dbReference type="Pfam" id="PF00535"/>
    </source>
</evidence>
<organism evidence="5 6">
    <name type="scientific">Fodinibius salicampi</name>
    <dbReference type="NCBI Taxonomy" id="1920655"/>
    <lineage>
        <taxon>Bacteria</taxon>
        <taxon>Pseudomonadati</taxon>
        <taxon>Balneolota</taxon>
        <taxon>Balneolia</taxon>
        <taxon>Balneolales</taxon>
        <taxon>Balneolaceae</taxon>
        <taxon>Fodinibius</taxon>
    </lineage>
</organism>
<evidence type="ECO:0000313" key="5">
    <source>
        <dbReference type="EMBL" id="MCW9711644.1"/>
    </source>
</evidence>
<evidence type="ECO:0000256" key="1">
    <source>
        <dbReference type="ARBA" id="ARBA00006739"/>
    </source>
</evidence>
<dbReference type="EMBL" id="JAJNDC010000001">
    <property type="protein sequence ID" value="MCW9711644.1"/>
    <property type="molecule type" value="Genomic_DNA"/>
</dbReference>
<dbReference type="SUPFAM" id="SSF53448">
    <property type="entry name" value="Nucleotide-diphospho-sugar transferases"/>
    <property type="match status" value="1"/>
</dbReference>
<feature type="domain" description="Glycosyltransferase 2-like" evidence="4">
    <location>
        <begin position="2"/>
        <end position="109"/>
    </location>
</feature>
<dbReference type="InterPro" id="IPR029044">
    <property type="entry name" value="Nucleotide-diphossugar_trans"/>
</dbReference>
<gene>
    <name evidence="5" type="ORF">LQ318_01900</name>
</gene>
<comment type="caution">
    <text evidence="5">The sequence shown here is derived from an EMBL/GenBank/DDBJ whole genome shotgun (WGS) entry which is preliminary data.</text>
</comment>
<dbReference type="PANTHER" id="PTHR43685">
    <property type="entry name" value="GLYCOSYLTRANSFERASE"/>
    <property type="match status" value="1"/>
</dbReference>
<dbReference type="RefSeq" id="WP_265787031.1">
    <property type="nucleotide sequence ID" value="NZ_BAABRS010000001.1"/>
</dbReference>
<comment type="similarity">
    <text evidence="1">Belongs to the glycosyltransferase 2 family.</text>
</comment>
<reference evidence="5 6" key="1">
    <citation type="submission" date="2021-11" db="EMBL/GenBank/DDBJ databases">
        <title>Aliifidinibius sp. nov., a new bacterium isolated from saline soil.</title>
        <authorList>
            <person name="Galisteo C."/>
            <person name="De La Haba R."/>
            <person name="Sanchez-Porro C."/>
            <person name="Ventosa A."/>
        </authorList>
    </citation>
    <scope>NUCLEOTIDE SEQUENCE [LARGE SCALE GENOMIC DNA]</scope>
    <source>
        <strain evidence="5 6">KACC 190600</strain>
    </source>
</reference>
<evidence type="ECO:0000256" key="2">
    <source>
        <dbReference type="ARBA" id="ARBA00022676"/>
    </source>
</evidence>
<keyword evidence="2" id="KW-0328">Glycosyltransferase</keyword>
<proteinExistence type="inferred from homology"/>